<evidence type="ECO:0000313" key="2">
    <source>
        <dbReference type="Proteomes" id="UP000053237"/>
    </source>
</evidence>
<comment type="caution">
    <text evidence="1">The sequence shown here is derived from an EMBL/GenBank/DDBJ whole genome shotgun (WGS) entry which is preliminary data.</text>
</comment>
<keyword evidence="2" id="KW-1185">Reference proteome</keyword>
<organism evidence="1 2">
    <name type="scientific">Albugo candida</name>
    <dbReference type="NCBI Taxonomy" id="65357"/>
    <lineage>
        <taxon>Eukaryota</taxon>
        <taxon>Sar</taxon>
        <taxon>Stramenopiles</taxon>
        <taxon>Oomycota</taxon>
        <taxon>Peronosporomycetes</taxon>
        <taxon>Albuginales</taxon>
        <taxon>Albuginaceae</taxon>
        <taxon>Albugo</taxon>
    </lineage>
</organism>
<gene>
    <name evidence="1" type="ORF">BN9_038970</name>
</gene>
<sequence length="174" mass="19873">MHFVGRPRCIPNDSSDKSRRCKVQDFQLEFFHHRFSNILNDTERKMESILDAIAMKYILSVKLQLVLSKSTHQLIGFLVDIHQAISIFNVSCTKTLKDEATIFGLFVPEFASIIVGPPSVERFAMPISAISRSCWTTFVDIKSSRTIRPHFSPFTVHPGTNSLFDLAQEMYSCR</sequence>
<dbReference type="Proteomes" id="UP000053237">
    <property type="component" value="Unassembled WGS sequence"/>
</dbReference>
<protein>
    <submittedName>
        <fullName evidence="1">Uncharacterized protein</fullName>
    </submittedName>
</protein>
<dbReference type="AlphaFoldDB" id="A0A024G8M7"/>
<dbReference type="EMBL" id="CAIX01000044">
    <property type="protein sequence ID" value="CCI43113.1"/>
    <property type="molecule type" value="Genomic_DNA"/>
</dbReference>
<proteinExistence type="predicted"/>
<dbReference type="InParanoid" id="A0A024G8M7"/>
<evidence type="ECO:0000313" key="1">
    <source>
        <dbReference type="EMBL" id="CCI43113.1"/>
    </source>
</evidence>
<accession>A0A024G8M7</accession>
<reference evidence="1 2" key="1">
    <citation type="submission" date="2012-05" db="EMBL/GenBank/DDBJ databases">
        <title>Recombination and specialization in a pathogen metapopulation.</title>
        <authorList>
            <person name="Gardiner A."/>
            <person name="Kemen E."/>
            <person name="Schultz-Larsen T."/>
            <person name="MacLean D."/>
            <person name="Van Oosterhout C."/>
            <person name="Jones J.D.G."/>
        </authorList>
    </citation>
    <scope>NUCLEOTIDE SEQUENCE [LARGE SCALE GENOMIC DNA]</scope>
    <source>
        <strain evidence="1 2">Ac Nc2</strain>
    </source>
</reference>
<name>A0A024G8M7_9STRA</name>